<feature type="compositionally biased region" description="Polar residues" evidence="1">
    <location>
        <begin position="488"/>
        <end position="500"/>
    </location>
</feature>
<feature type="compositionally biased region" description="Low complexity" evidence="1">
    <location>
        <begin position="88"/>
        <end position="99"/>
    </location>
</feature>
<feature type="compositionally biased region" description="Polar residues" evidence="1">
    <location>
        <begin position="13"/>
        <end position="30"/>
    </location>
</feature>
<name>A0A7C8KCW0_ORBOL</name>
<organism evidence="3 4">
    <name type="scientific">Orbilia oligospora</name>
    <name type="common">Nematode-trapping fungus</name>
    <name type="synonym">Arthrobotrys oligospora</name>
    <dbReference type="NCBI Taxonomy" id="2813651"/>
    <lineage>
        <taxon>Eukaryota</taxon>
        <taxon>Fungi</taxon>
        <taxon>Dikarya</taxon>
        <taxon>Ascomycota</taxon>
        <taxon>Pezizomycotina</taxon>
        <taxon>Orbiliomycetes</taxon>
        <taxon>Orbiliales</taxon>
        <taxon>Orbiliaceae</taxon>
        <taxon>Orbilia</taxon>
    </lineage>
</organism>
<dbReference type="InterPro" id="IPR000095">
    <property type="entry name" value="CRIB_dom"/>
</dbReference>
<feature type="domain" description="CRIB" evidence="2">
    <location>
        <begin position="186"/>
        <end position="199"/>
    </location>
</feature>
<dbReference type="PROSITE" id="PS50108">
    <property type="entry name" value="CRIB"/>
    <property type="match status" value="1"/>
</dbReference>
<feature type="region of interest" description="Disordered" evidence="1">
    <location>
        <begin position="661"/>
        <end position="681"/>
    </location>
</feature>
<feature type="region of interest" description="Disordered" evidence="1">
    <location>
        <begin position="481"/>
        <end position="500"/>
    </location>
</feature>
<evidence type="ECO:0000259" key="2">
    <source>
        <dbReference type="PROSITE" id="PS50108"/>
    </source>
</evidence>
<dbReference type="EMBL" id="JAABOE010000212">
    <property type="protein sequence ID" value="KAF3158487.1"/>
    <property type="molecule type" value="Genomic_DNA"/>
</dbReference>
<feature type="region of interest" description="Disordered" evidence="1">
    <location>
        <begin position="288"/>
        <end position="321"/>
    </location>
</feature>
<protein>
    <recommendedName>
        <fullName evidence="2">CRIB domain-containing protein</fullName>
    </recommendedName>
</protein>
<feature type="region of interest" description="Disordered" evidence="1">
    <location>
        <begin position="1"/>
        <end position="30"/>
    </location>
</feature>
<feature type="region of interest" description="Disordered" evidence="1">
    <location>
        <begin position="57"/>
        <end position="158"/>
    </location>
</feature>
<comment type="caution">
    <text evidence="3">The sequence shown here is derived from an EMBL/GenBank/DDBJ whole genome shotgun (WGS) entry which is preliminary data.</text>
</comment>
<gene>
    <name evidence="3" type="ORF">TWF788_004719</name>
</gene>
<proteinExistence type="predicted"/>
<evidence type="ECO:0000313" key="3">
    <source>
        <dbReference type="EMBL" id="KAF3158487.1"/>
    </source>
</evidence>
<feature type="compositionally biased region" description="Basic and acidic residues" evidence="1">
    <location>
        <begin position="100"/>
        <end position="110"/>
    </location>
</feature>
<accession>A0A7C8KCW0</accession>
<evidence type="ECO:0000313" key="4">
    <source>
        <dbReference type="Proteomes" id="UP000479691"/>
    </source>
</evidence>
<feature type="region of interest" description="Disordered" evidence="1">
    <location>
        <begin position="400"/>
        <end position="438"/>
    </location>
</feature>
<dbReference type="SMART" id="SM00285">
    <property type="entry name" value="PBD"/>
    <property type="match status" value="1"/>
</dbReference>
<sequence length="715" mass="78366">MLSKIKEAGRQVARSNSVSNDSRPGNLESQYYTSHIADKRRYSAAVTDALRSLQHSPVLSKAKMDKRPPLRKRGSSLFNKMTSQETYESLVPRSTSSSRLSERTITDNRDSTGLSSLSTRIKAHRMRKNSQLSLSLGPLEEHEIRQPGSQPRAPPKLLRTHSVPDLLSRSQAMSPDSRKFCNGKPISNPFNFRHLSHMETRQTAQFEDTPEDVLPIQWNSMVRESRAPRTPVVPLTPLTARGVRHMQSLSGSLRTSGLPMPSPSIDSVYSPVESIADLSMRSKSAESLNNSFPSYLAPPPRSSSRTAFSGPLPSRDDDVPILESEGRDSVIFLQDDLAVLSRTVGSIPEESSLLDQEVEDDVLGAFPPPPMTSSKVLSLKTVGLQPNIVINNHLLPPLSPLRPSSSSSGTLGFGAAGDTDIPKEQTAPKRSSKRMSKRLSRRVSILGDAQAEIQSWEADIDWTYDNNGFDEWVDDLEGIEEEEEADNNLGSKSAPVSASPSTVNLASLAAKRHSDEGKSFLAAAEEEVTPRSPEIGIADGGFGIFDHADRQYNAFGHQRQLSKTRNGASHSRTLSTCASLPNLKAGRKHYRNSSLRGFSNLDNGIVTLDEEDEIQHPSFQRMHSAPPREVAIPPVRYSGRSRAASNATCTTLVSDIEGYPSDLSEMASTPSHSSHNSTEGPYFLSQTQDGLFFDLKAQLGSGVHIVNDEVPFNFF</sequence>
<feature type="compositionally biased region" description="Polar residues" evidence="1">
    <location>
        <begin position="666"/>
        <end position="681"/>
    </location>
</feature>
<feature type="compositionally biased region" description="Polar residues" evidence="1">
    <location>
        <begin position="76"/>
        <end position="87"/>
    </location>
</feature>
<dbReference type="AlphaFoldDB" id="A0A7C8KCW0"/>
<reference evidence="3 4" key="1">
    <citation type="submission" date="2019-06" db="EMBL/GenBank/DDBJ databases">
        <authorList>
            <person name="Palmer J.M."/>
        </authorList>
    </citation>
    <scope>NUCLEOTIDE SEQUENCE [LARGE SCALE GENOMIC DNA]</scope>
    <source>
        <strain evidence="3 4">TWF788</strain>
    </source>
</reference>
<dbReference type="Proteomes" id="UP000479691">
    <property type="component" value="Unassembled WGS sequence"/>
</dbReference>
<evidence type="ECO:0000256" key="1">
    <source>
        <dbReference type="SAM" id="MobiDB-lite"/>
    </source>
</evidence>